<dbReference type="GO" id="GO:0110155">
    <property type="term" value="P:NAD-cap decapping"/>
    <property type="evidence" value="ECO:0007669"/>
    <property type="project" value="TreeGrafter"/>
</dbReference>
<dbReference type="Proteomes" id="UP000663845">
    <property type="component" value="Unassembled WGS sequence"/>
</dbReference>
<dbReference type="Pfam" id="PF08652">
    <property type="entry name" value="RAI1"/>
    <property type="match status" value="1"/>
</dbReference>
<dbReference type="EMBL" id="CAJNOG010000343">
    <property type="protein sequence ID" value="CAF1186764.1"/>
    <property type="molecule type" value="Genomic_DNA"/>
</dbReference>
<proteinExistence type="inferred from homology"/>
<comment type="cofactor">
    <cofactor evidence="2">
        <name>a divalent metal cation</name>
        <dbReference type="ChEBI" id="CHEBI:60240"/>
    </cofactor>
</comment>
<dbReference type="EMBL" id="CAJOAZ010000584">
    <property type="protein sequence ID" value="CAF3678837.1"/>
    <property type="molecule type" value="Genomic_DNA"/>
</dbReference>
<dbReference type="GO" id="GO:0005634">
    <property type="term" value="C:nucleus"/>
    <property type="evidence" value="ECO:0007669"/>
    <property type="project" value="UniProtKB-SubCell"/>
</dbReference>
<keyword evidence="2" id="KW-0694">RNA-binding</keyword>
<dbReference type="GO" id="GO:0003723">
    <property type="term" value="F:RNA binding"/>
    <property type="evidence" value="ECO:0007669"/>
    <property type="project" value="UniProtKB-KW"/>
</dbReference>
<sequence length="345" mass="40054">MANLPIPQDIFSRLTFIHEYEKNQNGENDVTDPASIINNYQPHILTDFNLSHHLPPDHLATQLYRDAMTVPADRIPLFIPPVIGTNFPIGDPNYITQPRNTSLLPALIAAQAIQVDFRQYDIVSERNSLRKIAMNVKIYAVGVMRYGKTLLLRRYGRRSVNRNDIGILFEEMCTTPDYPPSAEYKYLIEGRIGTLRTLVTAEIDAVSNGNNQNNNSIELTCRKEEKFQNKVDVWFQTFLSGTATLMVGHRSVDEPIRLLGMNDYNTEDLIGQENKIRILQHLHRVLCFLQANVQENRNYIFYRHPRDQPPNDMGLFLYEITNSDDIRRLQFIPKWMLKQMFIRNE</sequence>
<dbReference type="EC" id="3.6.1.-" evidence="2"/>
<comment type="similarity">
    <text evidence="1 2">Belongs to the DXO/Dom3Z family.</text>
</comment>
<accession>A0A814VDR2</accession>
<comment type="function">
    <text evidence="2">Decapping enzyme for NAD-capped RNAs: specifically hydrolyzes the nicotinamide adenine dinucleotide (NAD) cap from a subset of RNAs by removing the entire NAD moiety from the 5'-end of an NAD-capped RNA.</text>
</comment>
<dbReference type="GO" id="GO:0000166">
    <property type="term" value="F:nucleotide binding"/>
    <property type="evidence" value="ECO:0007669"/>
    <property type="project" value="UniProtKB-KW"/>
</dbReference>
<name>A0A814VDR2_9BILA</name>
<reference evidence="4" key="1">
    <citation type="submission" date="2021-02" db="EMBL/GenBank/DDBJ databases">
        <authorList>
            <person name="Nowell W R."/>
        </authorList>
    </citation>
    <scope>NUCLEOTIDE SEQUENCE</scope>
</reference>
<dbReference type="GO" id="GO:0046872">
    <property type="term" value="F:metal ion binding"/>
    <property type="evidence" value="ECO:0007669"/>
    <property type="project" value="UniProtKB-KW"/>
</dbReference>
<dbReference type="GO" id="GO:0004518">
    <property type="term" value="F:nuclease activity"/>
    <property type="evidence" value="ECO:0007669"/>
    <property type="project" value="UniProtKB-KW"/>
</dbReference>
<dbReference type="PANTHER" id="PTHR12395">
    <property type="entry name" value="DOM-3 RELATED"/>
    <property type="match status" value="1"/>
</dbReference>
<keyword evidence="2" id="KW-0479">Metal-binding</keyword>
<dbReference type="GO" id="GO:0034353">
    <property type="term" value="F:mRNA 5'-diphosphatase activity"/>
    <property type="evidence" value="ECO:0007669"/>
    <property type="project" value="TreeGrafter"/>
</dbReference>
<comment type="subcellular location">
    <subcellularLocation>
        <location evidence="2">Nucleus</location>
    </subcellularLocation>
</comment>
<dbReference type="GO" id="GO:0000956">
    <property type="term" value="P:nuclear-transcribed mRNA catabolic process"/>
    <property type="evidence" value="ECO:0007669"/>
    <property type="project" value="TreeGrafter"/>
</dbReference>
<keyword evidence="2" id="KW-0547">Nucleotide-binding</keyword>
<feature type="domain" description="RAI1-like" evidence="3">
    <location>
        <begin position="181"/>
        <end position="336"/>
    </location>
</feature>
<evidence type="ECO:0000259" key="3">
    <source>
        <dbReference type="Pfam" id="PF08652"/>
    </source>
</evidence>
<dbReference type="PANTHER" id="PTHR12395:SF9">
    <property type="entry name" value="DECAPPING AND EXORIBONUCLEASE PROTEIN"/>
    <property type="match status" value="1"/>
</dbReference>
<keyword evidence="2" id="KW-0540">Nuclease</keyword>
<keyword evidence="2" id="KW-0539">Nucleus</keyword>
<gene>
    <name evidence="4" type="ORF">JYZ213_LOCUS26101</name>
    <name evidence="5" type="ORF">OXD698_LOCUS10770</name>
</gene>
<evidence type="ECO:0000313" key="4">
    <source>
        <dbReference type="EMBL" id="CAF1186764.1"/>
    </source>
</evidence>
<evidence type="ECO:0000313" key="5">
    <source>
        <dbReference type="EMBL" id="CAF3678837.1"/>
    </source>
</evidence>
<organism evidence="4 6">
    <name type="scientific">Adineta steineri</name>
    <dbReference type="NCBI Taxonomy" id="433720"/>
    <lineage>
        <taxon>Eukaryota</taxon>
        <taxon>Metazoa</taxon>
        <taxon>Spiralia</taxon>
        <taxon>Gnathifera</taxon>
        <taxon>Rotifera</taxon>
        <taxon>Eurotatoria</taxon>
        <taxon>Bdelloidea</taxon>
        <taxon>Adinetida</taxon>
        <taxon>Adinetidae</taxon>
        <taxon>Adineta</taxon>
    </lineage>
</organism>
<dbReference type="Proteomes" id="UP000663844">
    <property type="component" value="Unassembled WGS sequence"/>
</dbReference>
<dbReference type="AlphaFoldDB" id="A0A814VDR2"/>
<evidence type="ECO:0000256" key="2">
    <source>
        <dbReference type="RuleBase" id="RU367113"/>
    </source>
</evidence>
<dbReference type="InterPro" id="IPR039039">
    <property type="entry name" value="RAI1-like_fam"/>
</dbReference>
<evidence type="ECO:0000313" key="6">
    <source>
        <dbReference type="Proteomes" id="UP000663845"/>
    </source>
</evidence>
<protein>
    <recommendedName>
        <fullName evidence="2">Decapping nuclease</fullName>
        <ecNumber evidence="2">3.6.1.-</ecNumber>
    </recommendedName>
</protein>
<dbReference type="GO" id="GO:0005829">
    <property type="term" value="C:cytosol"/>
    <property type="evidence" value="ECO:0007669"/>
    <property type="project" value="TreeGrafter"/>
</dbReference>
<evidence type="ECO:0000256" key="1">
    <source>
        <dbReference type="ARBA" id="ARBA00006562"/>
    </source>
</evidence>
<dbReference type="InterPro" id="IPR013961">
    <property type="entry name" value="RAI1"/>
</dbReference>
<keyword evidence="2" id="KW-0378">Hydrolase</keyword>
<comment type="caution">
    <text evidence="4">The sequence shown here is derived from an EMBL/GenBank/DDBJ whole genome shotgun (WGS) entry which is preliminary data.</text>
</comment>